<dbReference type="GO" id="GO:0062193">
    <property type="term" value="F:D-ribose pyranase activity"/>
    <property type="evidence" value="ECO:0007669"/>
    <property type="project" value="UniProtKB-EC"/>
</dbReference>
<accession>A0A265N7N3</accession>
<dbReference type="InterPro" id="IPR023750">
    <property type="entry name" value="RbsD-like_sf"/>
</dbReference>
<dbReference type="AlphaFoldDB" id="A0A265N7N3"/>
<dbReference type="GO" id="GO:0042806">
    <property type="term" value="F:fucose binding"/>
    <property type="evidence" value="ECO:0007669"/>
    <property type="project" value="TreeGrafter"/>
</dbReference>
<dbReference type="InterPro" id="IPR007721">
    <property type="entry name" value="RbsD_FucU"/>
</dbReference>
<name>A0A265N7N3_9BACI</name>
<dbReference type="EMBL" id="NPMS01000006">
    <property type="protein sequence ID" value="OZU88040.1"/>
    <property type="molecule type" value="Genomic_DNA"/>
</dbReference>
<dbReference type="Gene3D" id="3.40.1650.10">
    <property type="entry name" value="RbsD-like domain"/>
    <property type="match status" value="1"/>
</dbReference>
<dbReference type="RefSeq" id="WP_094886297.1">
    <property type="nucleotide sequence ID" value="NZ_NPMS01000006.1"/>
</dbReference>
<keyword evidence="2 4" id="KW-0413">Isomerase</keyword>
<dbReference type="InterPro" id="IPR050443">
    <property type="entry name" value="RbsD/FucU_mutarotase"/>
</dbReference>
<evidence type="ECO:0000256" key="2">
    <source>
        <dbReference type="ARBA" id="ARBA00023235"/>
    </source>
</evidence>
<evidence type="ECO:0000256" key="1">
    <source>
        <dbReference type="ARBA" id="ARBA00000223"/>
    </source>
</evidence>
<dbReference type="OrthoDB" id="9805009at2"/>
<proteinExistence type="predicted"/>
<evidence type="ECO:0000313" key="5">
    <source>
        <dbReference type="Proteomes" id="UP000216498"/>
    </source>
</evidence>
<dbReference type="GO" id="GO:0036373">
    <property type="term" value="F:L-fucose mutarotase activity"/>
    <property type="evidence" value="ECO:0007669"/>
    <property type="project" value="UniProtKB-EC"/>
</dbReference>
<evidence type="ECO:0000256" key="3">
    <source>
        <dbReference type="ARBA" id="ARBA00036324"/>
    </source>
</evidence>
<protein>
    <submittedName>
        <fullName evidence="4">Fucose isomerase</fullName>
    </submittedName>
</protein>
<reference evidence="4 5" key="1">
    <citation type="submission" date="2017-08" db="EMBL/GenBank/DDBJ databases">
        <title>Virgibacillus indicus sp. nov. and Virgibacillus profoundi sp. nov, two moderately halophilic bacteria isolated from marine sediment by using the Microfluidic Streak Plate.</title>
        <authorList>
            <person name="Xu B."/>
            <person name="Hu B."/>
            <person name="Wang J."/>
            <person name="Zhu Y."/>
            <person name="Huang L."/>
            <person name="Du W."/>
            <person name="Huang Y."/>
        </authorList>
    </citation>
    <scope>NUCLEOTIDE SEQUENCE [LARGE SCALE GENOMIC DNA]</scope>
    <source>
        <strain evidence="4 5">IO3-P2-C2</strain>
    </source>
</reference>
<evidence type="ECO:0000313" key="4">
    <source>
        <dbReference type="EMBL" id="OZU88040.1"/>
    </source>
</evidence>
<dbReference type="PANTHER" id="PTHR31690">
    <property type="entry name" value="FUCOSE MUTAROTASE"/>
    <property type="match status" value="1"/>
</dbReference>
<sequence>MLKKIPQSLSPELVKVLMEMGHSDEIVIGDGNFPGASHADNLVRCDGLMIPELLESILELLPLDTYTECPVTLMEVVKGDSYKPEIWDTYKEILINSGEENTKIEQLERFAFYERSKKAYAIVTTSEKSLYANIILKKGVIS</sequence>
<dbReference type="Pfam" id="PF05025">
    <property type="entry name" value="RbsD_FucU"/>
    <property type="match status" value="1"/>
</dbReference>
<organism evidence="4 5">
    <name type="scientific">Virgibacillus indicus</name>
    <dbReference type="NCBI Taxonomy" id="2024554"/>
    <lineage>
        <taxon>Bacteria</taxon>
        <taxon>Bacillati</taxon>
        <taxon>Bacillota</taxon>
        <taxon>Bacilli</taxon>
        <taxon>Bacillales</taxon>
        <taxon>Bacillaceae</taxon>
        <taxon>Virgibacillus</taxon>
    </lineage>
</organism>
<comment type="catalytic activity">
    <reaction evidence="1">
        <text>beta-D-ribopyranose = beta-D-ribofuranose</text>
        <dbReference type="Rhea" id="RHEA:25432"/>
        <dbReference type="ChEBI" id="CHEBI:27476"/>
        <dbReference type="ChEBI" id="CHEBI:47002"/>
        <dbReference type="EC" id="5.4.99.62"/>
    </reaction>
</comment>
<dbReference type="GO" id="GO:0006004">
    <property type="term" value="P:fucose metabolic process"/>
    <property type="evidence" value="ECO:0007669"/>
    <property type="project" value="TreeGrafter"/>
</dbReference>
<comment type="catalytic activity">
    <reaction evidence="3">
        <text>alpha-L-fucose = beta-L-fucose</text>
        <dbReference type="Rhea" id="RHEA:25580"/>
        <dbReference type="ChEBI" id="CHEBI:42548"/>
        <dbReference type="ChEBI" id="CHEBI:42589"/>
        <dbReference type="EC" id="5.1.3.29"/>
    </reaction>
</comment>
<keyword evidence="5" id="KW-1185">Reference proteome</keyword>
<dbReference type="SUPFAM" id="SSF102546">
    <property type="entry name" value="RbsD-like"/>
    <property type="match status" value="1"/>
</dbReference>
<dbReference type="PANTHER" id="PTHR31690:SF4">
    <property type="entry name" value="FUCOSE MUTAROTASE"/>
    <property type="match status" value="1"/>
</dbReference>
<comment type="caution">
    <text evidence="4">The sequence shown here is derived from an EMBL/GenBank/DDBJ whole genome shotgun (WGS) entry which is preliminary data.</text>
</comment>
<dbReference type="Proteomes" id="UP000216498">
    <property type="component" value="Unassembled WGS sequence"/>
</dbReference>
<gene>
    <name evidence="4" type="ORF">CIL03_12960</name>
</gene>